<dbReference type="Proteomes" id="UP001327560">
    <property type="component" value="Chromosome 1"/>
</dbReference>
<dbReference type="AlphaFoldDB" id="A0AAQ3JRC3"/>
<accession>A0AAQ3JRC3</accession>
<dbReference type="EMBL" id="CP136890">
    <property type="protein sequence ID" value="WOK94587.1"/>
    <property type="molecule type" value="Genomic_DNA"/>
</dbReference>
<name>A0AAQ3JRC3_9LILI</name>
<evidence type="ECO:0000313" key="1">
    <source>
        <dbReference type="EMBL" id="WOK94587.1"/>
    </source>
</evidence>
<proteinExistence type="predicted"/>
<protein>
    <submittedName>
        <fullName evidence="1">Uncharacterized protein</fullName>
    </submittedName>
</protein>
<organism evidence="1 2">
    <name type="scientific">Canna indica</name>
    <name type="common">Indian-shot</name>
    <dbReference type="NCBI Taxonomy" id="4628"/>
    <lineage>
        <taxon>Eukaryota</taxon>
        <taxon>Viridiplantae</taxon>
        <taxon>Streptophyta</taxon>
        <taxon>Embryophyta</taxon>
        <taxon>Tracheophyta</taxon>
        <taxon>Spermatophyta</taxon>
        <taxon>Magnoliopsida</taxon>
        <taxon>Liliopsida</taxon>
        <taxon>Zingiberales</taxon>
        <taxon>Cannaceae</taxon>
        <taxon>Canna</taxon>
    </lineage>
</organism>
<gene>
    <name evidence="1" type="ORF">Cni_G03291</name>
</gene>
<evidence type="ECO:0000313" key="2">
    <source>
        <dbReference type="Proteomes" id="UP001327560"/>
    </source>
</evidence>
<keyword evidence="2" id="KW-1185">Reference proteome</keyword>
<reference evidence="1 2" key="1">
    <citation type="submission" date="2023-10" db="EMBL/GenBank/DDBJ databases">
        <title>Chromosome-scale genome assembly provides insights into flower coloration mechanisms of Canna indica.</title>
        <authorList>
            <person name="Li C."/>
        </authorList>
    </citation>
    <scope>NUCLEOTIDE SEQUENCE [LARGE SCALE GENOMIC DNA]</scope>
    <source>
        <tissue evidence="1">Flower</tissue>
    </source>
</reference>
<sequence length="105" mass="11108">MDGGELSQLPPVLGVRREGEVDGAVDELNGLGGRPTGEDPIVGFQDLLAVSGEEMTRVGIWPRGRPGGDGGRSGFFLEILLMLASSSMKSSVKMSREEGKYVSIN</sequence>